<evidence type="ECO:0000256" key="8">
    <source>
        <dbReference type="ARBA" id="ARBA00022967"/>
    </source>
</evidence>
<dbReference type="EMBL" id="HE580274">
    <property type="protein sequence ID" value="CCD26492.1"/>
    <property type="molecule type" value="Genomic_DNA"/>
</dbReference>
<dbReference type="GO" id="GO:0005802">
    <property type="term" value="C:trans-Golgi network"/>
    <property type="evidence" value="ECO:0007669"/>
    <property type="project" value="EnsemblFungi"/>
</dbReference>
<protein>
    <recommendedName>
        <fullName evidence="16">Phospholipid-transporting ATPase</fullName>
        <ecNumber evidence="16">7.6.2.1</ecNumber>
    </recommendedName>
</protein>
<feature type="binding site" evidence="14">
    <location>
        <position position="759"/>
    </location>
    <ligand>
        <name>ATP</name>
        <dbReference type="ChEBI" id="CHEBI:30616"/>
    </ligand>
</feature>
<evidence type="ECO:0000256" key="17">
    <source>
        <dbReference type="SAM" id="MobiDB-lite"/>
    </source>
</evidence>
<dbReference type="PANTHER" id="PTHR24092:SF174">
    <property type="entry name" value="PHOSPHOLIPID-TRANSPORTING ATPASE DNF3-RELATED"/>
    <property type="match status" value="1"/>
</dbReference>
<gene>
    <name evidence="20" type="primary">NDAI0H03190</name>
    <name evidence="20" type="ordered locus">NDAI_0H03190</name>
</gene>
<dbReference type="Gene3D" id="3.40.1110.10">
    <property type="entry name" value="Calcium-transporting ATPase, cytoplasmic domain N"/>
    <property type="match status" value="1"/>
</dbReference>
<dbReference type="OMA" id="GWFLWNI"/>
<dbReference type="GO" id="GO:1990531">
    <property type="term" value="C:phospholipid-translocating ATPase complex"/>
    <property type="evidence" value="ECO:0007669"/>
    <property type="project" value="EnsemblFungi"/>
</dbReference>
<evidence type="ECO:0000256" key="2">
    <source>
        <dbReference type="ARBA" id="ARBA00008109"/>
    </source>
</evidence>
<dbReference type="GO" id="GO:0030140">
    <property type="term" value="C:trans-Golgi network transport vesicle"/>
    <property type="evidence" value="ECO:0007669"/>
    <property type="project" value="EnsemblFungi"/>
</dbReference>
<dbReference type="InterPro" id="IPR023298">
    <property type="entry name" value="ATPase_P-typ_TM_dom_sf"/>
</dbReference>
<feature type="binding site" evidence="14">
    <location>
        <position position="1204"/>
    </location>
    <ligand>
        <name>ATP</name>
        <dbReference type="ChEBI" id="CHEBI:30616"/>
    </ligand>
</feature>
<proteinExistence type="inferred from homology"/>
<name>G0WFD1_NAUDC</name>
<dbReference type="OrthoDB" id="377733at2759"/>
<comment type="cofactor">
    <cofactor evidence="15">
        <name>Mg(2+)</name>
        <dbReference type="ChEBI" id="CHEBI:18420"/>
    </cofactor>
</comment>
<feature type="transmembrane region" description="Helical" evidence="16">
    <location>
        <begin position="1368"/>
        <end position="1396"/>
    </location>
</feature>
<evidence type="ECO:0000256" key="14">
    <source>
        <dbReference type="PIRSR" id="PIRSR606539-2"/>
    </source>
</evidence>
<feature type="binding site" evidence="14">
    <location>
        <position position="567"/>
    </location>
    <ligand>
        <name>ATP</name>
        <dbReference type="ChEBI" id="CHEBI:30616"/>
    </ligand>
</feature>
<comment type="catalytic activity">
    <reaction evidence="12">
        <text>a 1,2-diacyl-sn-glycero-3-phosphoethanolamine(out) + ATP + H2O = a 1,2-diacyl-sn-glycero-3-phosphoethanolamine(in) + ADP + phosphate + H(+)</text>
        <dbReference type="Rhea" id="RHEA:66132"/>
        <dbReference type="ChEBI" id="CHEBI:15377"/>
        <dbReference type="ChEBI" id="CHEBI:15378"/>
        <dbReference type="ChEBI" id="CHEBI:30616"/>
        <dbReference type="ChEBI" id="CHEBI:43474"/>
        <dbReference type="ChEBI" id="CHEBI:64612"/>
        <dbReference type="ChEBI" id="CHEBI:456216"/>
    </reaction>
    <physiologicalReaction direction="left-to-right" evidence="12">
        <dbReference type="Rhea" id="RHEA:66133"/>
    </physiologicalReaction>
</comment>
<dbReference type="Gene3D" id="2.70.150.10">
    <property type="entry name" value="Calcium-transporting ATPase, cytoplasmic transduction domain A"/>
    <property type="match status" value="1"/>
</dbReference>
<keyword evidence="4 15" id="KW-0479">Metal-binding</keyword>
<evidence type="ECO:0000313" key="21">
    <source>
        <dbReference type="Proteomes" id="UP000000689"/>
    </source>
</evidence>
<feature type="transmembrane region" description="Helical" evidence="16">
    <location>
        <begin position="496"/>
        <end position="520"/>
    </location>
</feature>
<dbReference type="SUPFAM" id="SSF81665">
    <property type="entry name" value="Calcium ATPase, transmembrane domain M"/>
    <property type="match status" value="1"/>
</dbReference>
<dbReference type="SUPFAM" id="SSF81653">
    <property type="entry name" value="Calcium ATPase, transduction domain A"/>
    <property type="match status" value="1"/>
</dbReference>
<keyword evidence="9 16" id="KW-1133">Transmembrane helix</keyword>
<dbReference type="EC" id="7.6.2.1" evidence="16"/>
<dbReference type="InterPro" id="IPR036412">
    <property type="entry name" value="HAD-like_sf"/>
</dbReference>
<feature type="binding site" evidence="14">
    <location>
        <position position="807"/>
    </location>
    <ligand>
        <name>ATP</name>
        <dbReference type="ChEBI" id="CHEBI:30616"/>
    </ligand>
</feature>
<feature type="binding site" evidence="14">
    <location>
        <position position="568"/>
    </location>
    <ligand>
        <name>ATP</name>
        <dbReference type="ChEBI" id="CHEBI:30616"/>
    </ligand>
</feature>
<dbReference type="InterPro" id="IPR032630">
    <property type="entry name" value="P_typ_ATPase_c"/>
</dbReference>
<dbReference type="eggNOG" id="KOG0206">
    <property type="taxonomic scope" value="Eukaryota"/>
</dbReference>
<dbReference type="InterPro" id="IPR008250">
    <property type="entry name" value="ATPase_P-typ_transduc_dom_A_sf"/>
</dbReference>
<evidence type="ECO:0000256" key="6">
    <source>
        <dbReference type="ARBA" id="ARBA00022840"/>
    </source>
</evidence>
<feature type="binding site" evidence="14">
    <location>
        <position position="1234"/>
    </location>
    <ligand>
        <name>ATP</name>
        <dbReference type="ChEBI" id="CHEBI:30616"/>
    </ligand>
</feature>
<feature type="binding site" evidence="15">
    <location>
        <position position="1231"/>
    </location>
    <ligand>
        <name>Mg(2+)</name>
        <dbReference type="ChEBI" id="CHEBI:18420"/>
    </ligand>
</feature>
<accession>G0WFD1</accession>
<feature type="binding site" evidence="14">
    <location>
        <position position="1118"/>
    </location>
    <ligand>
        <name>ATP</name>
        <dbReference type="ChEBI" id="CHEBI:30616"/>
    </ligand>
</feature>
<dbReference type="SUPFAM" id="SSF56784">
    <property type="entry name" value="HAD-like"/>
    <property type="match status" value="1"/>
</dbReference>
<dbReference type="InterPro" id="IPR023214">
    <property type="entry name" value="HAD_sf"/>
</dbReference>
<dbReference type="GO" id="GO:0032456">
    <property type="term" value="P:endocytic recycling"/>
    <property type="evidence" value="ECO:0007669"/>
    <property type="project" value="TreeGrafter"/>
</dbReference>
<dbReference type="Pfam" id="PF13246">
    <property type="entry name" value="Cation_ATPase"/>
    <property type="match status" value="2"/>
</dbReference>
<dbReference type="InterPro" id="IPR023299">
    <property type="entry name" value="ATPase_P-typ_cyto_dom_N"/>
</dbReference>
<dbReference type="FunFam" id="3.40.50.1000:FF:000172">
    <property type="entry name" value="Phospholipid-transporting ATPase"/>
    <property type="match status" value="1"/>
</dbReference>
<evidence type="ECO:0000256" key="10">
    <source>
        <dbReference type="ARBA" id="ARBA00023136"/>
    </source>
</evidence>
<feature type="region of interest" description="Disordered" evidence="17">
    <location>
        <begin position="25"/>
        <end position="72"/>
    </location>
</feature>
<evidence type="ECO:0000256" key="5">
    <source>
        <dbReference type="ARBA" id="ARBA00022741"/>
    </source>
</evidence>
<comment type="similarity">
    <text evidence="2 16">Belongs to the cation transport ATPase (P-type) (TC 3.A.3) family. Type IV subfamily.</text>
</comment>
<feature type="binding site" evidence="15">
    <location>
        <position position="568"/>
    </location>
    <ligand>
        <name>Mg(2+)</name>
        <dbReference type="ChEBI" id="CHEBI:18420"/>
    </ligand>
</feature>
<feature type="transmembrane region" description="Helical" evidence="16">
    <location>
        <begin position="1432"/>
        <end position="1456"/>
    </location>
</feature>
<organism evidence="20 21">
    <name type="scientific">Naumovozyma dairenensis (strain ATCC 10597 / BCRC 20456 / CBS 421 / NBRC 0211 / NRRL Y-12639)</name>
    <name type="common">Saccharomyces dairenensis</name>
    <dbReference type="NCBI Taxonomy" id="1071378"/>
    <lineage>
        <taxon>Eukaryota</taxon>
        <taxon>Fungi</taxon>
        <taxon>Dikarya</taxon>
        <taxon>Ascomycota</taxon>
        <taxon>Saccharomycotina</taxon>
        <taxon>Saccharomycetes</taxon>
        <taxon>Saccharomycetales</taxon>
        <taxon>Saccharomycetaceae</taxon>
        <taxon>Naumovozyma</taxon>
    </lineage>
</organism>
<dbReference type="InterPro" id="IPR018303">
    <property type="entry name" value="ATPase_P-typ_P_site"/>
</dbReference>
<keyword evidence="3 16" id="KW-0812">Transmembrane</keyword>
<feature type="domain" description="P-type ATPase C-terminal" evidence="19">
    <location>
        <begin position="1258"/>
        <end position="1506"/>
    </location>
</feature>
<evidence type="ECO:0000256" key="16">
    <source>
        <dbReference type="RuleBase" id="RU362033"/>
    </source>
</evidence>
<dbReference type="GO" id="GO:0140346">
    <property type="term" value="F:phosphatidylserine flippase activity"/>
    <property type="evidence" value="ECO:0007669"/>
    <property type="project" value="EnsemblFungi"/>
</dbReference>
<evidence type="ECO:0000256" key="9">
    <source>
        <dbReference type="ARBA" id="ARBA00022989"/>
    </source>
</evidence>
<evidence type="ECO:0000256" key="15">
    <source>
        <dbReference type="PIRSR" id="PIRSR606539-3"/>
    </source>
</evidence>
<dbReference type="SUPFAM" id="SSF81660">
    <property type="entry name" value="Metal cation-transporting ATPase, ATP-binding domain N"/>
    <property type="match status" value="1"/>
</dbReference>
<dbReference type="KEGG" id="ndi:NDAI_0H03190"/>
<keyword evidence="8 16" id="KW-1278">Translocase</keyword>
<dbReference type="GO" id="GO:0007124">
    <property type="term" value="P:pseudohyphal growth"/>
    <property type="evidence" value="ECO:0007669"/>
    <property type="project" value="EnsemblFungi"/>
</dbReference>
<dbReference type="PANTHER" id="PTHR24092">
    <property type="entry name" value="PROBABLE PHOSPHOLIPID-TRANSPORTING ATPASE"/>
    <property type="match status" value="1"/>
</dbReference>
<feature type="binding site" evidence="14">
    <location>
        <position position="1116"/>
    </location>
    <ligand>
        <name>ATP</name>
        <dbReference type="ChEBI" id="CHEBI:30616"/>
    </ligand>
</feature>
<feature type="binding site" evidence="14">
    <location>
        <position position="1117"/>
    </location>
    <ligand>
        <name>ATP</name>
        <dbReference type="ChEBI" id="CHEBI:30616"/>
    </ligand>
</feature>
<comment type="subcellular location">
    <subcellularLocation>
        <location evidence="1 16">Membrane</location>
        <topology evidence="1 16">Multi-pass membrane protein</topology>
    </subcellularLocation>
</comment>
<dbReference type="NCBIfam" id="TIGR01494">
    <property type="entry name" value="ATPase_P-type"/>
    <property type="match status" value="1"/>
</dbReference>
<feature type="transmembrane region" description="Helical" evidence="16">
    <location>
        <begin position="1321"/>
        <end position="1341"/>
    </location>
</feature>
<dbReference type="GO" id="GO:0005524">
    <property type="term" value="F:ATP binding"/>
    <property type="evidence" value="ECO:0007669"/>
    <property type="project" value="UniProtKB-UniRule"/>
</dbReference>
<dbReference type="GO" id="GO:0016887">
    <property type="term" value="F:ATP hydrolysis activity"/>
    <property type="evidence" value="ECO:0007669"/>
    <property type="project" value="InterPro"/>
</dbReference>
<evidence type="ECO:0000256" key="7">
    <source>
        <dbReference type="ARBA" id="ARBA00022842"/>
    </source>
</evidence>
<dbReference type="RefSeq" id="XP_003671735.1">
    <property type="nucleotide sequence ID" value="XM_003671687.1"/>
</dbReference>
<dbReference type="GO" id="GO:0090555">
    <property type="term" value="F:phosphatidylethanolamine flippase activity"/>
    <property type="evidence" value="ECO:0007669"/>
    <property type="project" value="EnsemblFungi"/>
</dbReference>
<dbReference type="NCBIfam" id="TIGR01652">
    <property type="entry name" value="ATPase-Plipid"/>
    <property type="match status" value="2"/>
</dbReference>
<dbReference type="GeneID" id="11496023"/>
<evidence type="ECO:0000256" key="1">
    <source>
        <dbReference type="ARBA" id="ARBA00004141"/>
    </source>
</evidence>
<feature type="transmembrane region" description="Helical" evidence="16">
    <location>
        <begin position="166"/>
        <end position="183"/>
    </location>
</feature>
<feature type="compositionally biased region" description="Acidic residues" evidence="17">
    <location>
        <begin position="37"/>
        <end position="65"/>
    </location>
</feature>
<keyword evidence="5 14" id="KW-0547">Nucleotide-binding</keyword>
<dbReference type="Gene3D" id="3.40.50.1000">
    <property type="entry name" value="HAD superfamily/HAD-like"/>
    <property type="match status" value="1"/>
</dbReference>
<dbReference type="FunFam" id="3.40.1110.10:FF:000090">
    <property type="entry name" value="Phospholipid-transporting ATPase"/>
    <property type="match status" value="1"/>
</dbReference>
<dbReference type="GO" id="GO:0140345">
    <property type="term" value="F:phosphatidylcholine flippase activity"/>
    <property type="evidence" value="ECO:0007669"/>
    <property type="project" value="EnsemblFungi"/>
</dbReference>
<comment type="catalytic activity">
    <reaction evidence="11 16">
        <text>ATP + H2O + phospholipidSide 1 = ADP + phosphate + phospholipidSide 2.</text>
        <dbReference type="EC" id="7.6.2.1"/>
    </reaction>
</comment>
<keyword evidence="10 16" id="KW-0472">Membrane</keyword>
<dbReference type="STRING" id="1071378.G0WFD1"/>
<dbReference type="InterPro" id="IPR001757">
    <property type="entry name" value="P_typ_ATPase"/>
</dbReference>
<evidence type="ECO:0000313" key="20">
    <source>
        <dbReference type="EMBL" id="CCD26492.1"/>
    </source>
</evidence>
<evidence type="ECO:0000256" key="3">
    <source>
        <dbReference type="ARBA" id="ARBA00022692"/>
    </source>
</evidence>
<feature type="binding site" evidence="14">
    <location>
        <position position="832"/>
    </location>
    <ligand>
        <name>ATP</name>
        <dbReference type="ChEBI" id="CHEBI:30616"/>
    </ligand>
</feature>
<feature type="binding site" evidence="15">
    <location>
        <position position="566"/>
    </location>
    <ligand>
        <name>Mg(2+)</name>
        <dbReference type="ChEBI" id="CHEBI:18420"/>
    </ligand>
</feature>
<feature type="transmembrane region" description="Helical" evidence="16">
    <location>
        <begin position="1476"/>
        <end position="1496"/>
    </location>
</feature>
<feature type="domain" description="P-type ATPase N-terminal" evidence="18">
    <location>
        <begin position="135"/>
        <end position="192"/>
    </location>
</feature>
<keyword evidence="21" id="KW-1185">Reference proteome</keyword>
<feature type="transmembrane region" description="Helical" evidence="16">
    <location>
        <begin position="452"/>
        <end position="476"/>
    </location>
</feature>
<feature type="binding site" evidence="14">
    <location>
        <position position="1210"/>
    </location>
    <ligand>
        <name>ATP</name>
        <dbReference type="ChEBI" id="CHEBI:30616"/>
    </ligand>
</feature>
<feature type="binding site" evidence="14">
    <location>
        <position position="1036"/>
    </location>
    <ligand>
        <name>ATP</name>
        <dbReference type="ChEBI" id="CHEBI:30616"/>
    </ligand>
</feature>
<sequence length="1667" mass="189257">MSESDQKRKRAGSLRTQMFNKHLYDKFTGKNSSETIENIELEDITEGNEEDNEDMNEANNEEDSDSSNNSYTFPNERLSFVTKMLDVILDRPRVLRSKDGRHIPISLDHNVAQFKKYTVSKNNKREMDRLVDERTQSFYCPNTIRSSRYTIYSFFPKQLYAQFSKLANVYFFLVAILQMIPGWSTTGTYTTIVPLCIFMGISMAREAWDDFRRHRLDKEENNKPCKLLTKYNNHNEGNSNFAVIPSVANDPNDISFTNPKANTPELPTRLNESPSLNTRFNNFDLLNSNHNVHINKSAWKDLHVGDFILLNCGDCVPADVILLTSDGDNSECFVETMALDGETNLKAKQPHPELNKLTSSASGLANVNALVTVEDPNNDLYNFEGNIELTTSQNNTLMKYPVGPDNVVYRGSIIRNTENVIGMVIFTGEETKIRMNALKNPRTKAPKLQKKINLIIAFMVFVVATISFFSFFGHVLNNRKYIDNNQAWYLRNQDVGVAPSIMAFIIMYNTMIPLSLYVTMEIIKVMQSKMMEWDIDMYHAETDTPCESRTATILEELGQVSYIFSDKTGTLTDNKMLFRKFSICGSSWLHNVDAVDLSLRQQLSHTSTDIDVVSVDDRNLLAKFGETTADGYNNNDNKEFLGNARNTGSRISIEYKGNSSAIYTGRPSMKSLYGPAKRVISSDSTANSTGSSTMPTKIKTSFDLINHIQTYPDTLFSKKAKFFILSLALCHSCLPKKSDDISIENEKISIEYQSSSPDELALVTAARDLGYVVLNRNANILTIRAYPNGFANAPQLEDYEILNYIDFNSDRKRMSVLVRMASEPNKVLLICKGADNVILERLQDREIAFQKMEDINETAKERKESEAAVVIQQRKSLERMAYNDMPRTSLRGSISANAKSSLTLQAMRNSISSLSNRNGNRKDPEMQIDSIDQFLDTMKRTDNEIDEVVYKSRKSLHYQQLEKYGPRLSLSRNAELGNGINGSSSNHLEPPTNAKKVMDATDIFEYIGNDDLLSNEEYIIEKTIQAIDEFSMEGLRTLLFAYKWIDNEDYQEWEAEYHEAKTSLLNRKSKIDEVGGKIEENLTLLGATAIEDKLQEGVSEAIEKIRRAGIKMWMLTGDKRETAINIGYSCKLIYDYSTVVILATSDDNIISKMNAISQEVDSGNVAHCVIIIDGATLAMFESNPTLMSVFIELCTKTDSVICCRASPSQKALMVSNIRNTDKSLVTLAIGDGANDIAMIQSADIGVGIAGKEGLQASRSSDYSIGQFRFLSKLLLVHGRYNYIRTAKFILCTFYKEITFYLTQLIYQRYTMFSGSSLYEPWSLSMFNTLFTSLPVLCIGMFEKDLKPMTLLAVPELYSMGRLSEGFNLMIFIEWVIQGTAYAILITFLNCIIWGETALSDHTMYPLGLVNFTAIVALVNVKCQFIEMKNRNWLVFVSVILSCGGWLVWICALPILNRKDTIYDVPYGFYYQFGKDITFWCTCLVLALLPISLDIVYQTLKTMLWPTDSAIFTVLEQKSQIRKKLELGAYTEMKQGWTWEHDPNAFERYKDKMMSSRGRSTSHVNEADRNNVDDNLTLDVESIEMKPRTRTTTFTSTNSDSKYNNEEYEVLPSGKLIKREEMLENKSSNNESTPNIATKITKKLKFNLNTETDEDVNEIIQQRMEDLE</sequence>
<dbReference type="InterPro" id="IPR006539">
    <property type="entry name" value="P-type_ATPase_IV"/>
</dbReference>
<dbReference type="Pfam" id="PF16212">
    <property type="entry name" value="PhoLip_ATPase_C"/>
    <property type="match status" value="1"/>
</dbReference>
<dbReference type="PROSITE" id="PS00154">
    <property type="entry name" value="ATPASE_E1_E2"/>
    <property type="match status" value="1"/>
</dbReference>
<dbReference type="GO" id="GO:0006892">
    <property type="term" value="P:post-Golgi vesicle-mediated transport"/>
    <property type="evidence" value="ECO:0007669"/>
    <property type="project" value="TreeGrafter"/>
</dbReference>
<dbReference type="HOGENOM" id="CLU_000846_5_2_1"/>
<dbReference type="Pfam" id="PF16209">
    <property type="entry name" value="PhoLip_ATPase_N"/>
    <property type="match status" value="1"/>
</dbReference>
<dbReference type="Proteomes" id="UP000000689">
    <property type="component" value="Chromosome 8"/>
</dbReference>
<evidence type="ECO:0000256" key="11">
    <source>
        <dbReference type="ARBA" id="ARBA00034036"/>
    </source>
</evidence>
<evidence type="ECO:0000256" key="12">
    <source>
        <dbReference type="ARBA" id="ARBA00049128"/>
    </source>
</evidence>
<dbReference type="GO" id="GO:0000287">
    <property type="term" value="F:magnesium ion binding"/>
    <property type="evidence" value="ECO:0007669"/>
    <property type="project" value="UniProtKB-UniRule"/>
</dbReference>
<evidence type="ECO:0000259" key="18">
    <source>
        <dbReference type="Pfam" id="PF16209"/>
    </source>
</evidence>
<evidence type="ECO:0000256" key="13">
    <source>
        <dbReference type="PIRSR" id="PIRSR606539-1"/>
    </source>
</evidence>
<reference evidence="20 21" key="1">
    <citation type="journal article" date="2011" name="Proc. Natl. Acad. Sci. U.S.A.">
        <title>Evolutionary erosion of yeast sex chromosomes by mating-type switching accidents.</title>
        <authorList>
            <person name="Gordon J.L."/>
            <person name="Armisen D."/>
            <person name="Proux-Wera E."/>
            <person name="Oheigeartaigh S.S."/>
            <person name="Byrne K.P."/>
            <person name="Wolfe K.H."/>
        </authorList>
    </citation>
    <scope>NUCLEOTIDE SEQUENCE [LARGE SCALE GENOMIC DNA]</scope>
    <source>
        <strain evidence="21">ATCC 10597 / BCRC 20456 / CBS 421 / NBRC 0211 / NRRL Y-12639</strain>
    </source>
</reference>
<keyword evidence="7 15" id="KW-0460">Magnesium</keyword>
<feature type="transmembrane region" description="Helical" evidence="16">
    <location>
        <begin position="1402"/>
        <end position="1420"/>
    </location>
</feature>
<evidence type="ECO:0000259" key="19">
    <source>
        <dbReference type="Pfam" id="PF16212"/>
    </source>
</evidence>
<feature type="binding site" evidence="14">
    <location>
        <position position="566"/>
    </location>
    <ligand>
        <name>ATP</name>
        <dbReference type="ChEBI" id="CHEBI:30616"/>
    </ligand>
</feature>
<feature type="binding site" evidence="15">
    <location>
        <position position="1235"/>
    </location>
    <ligand>
        <name>Mg(2+)</name>
        <dbReference type="ChEBI" id="CHEBI:18420"/>
    </ligand>
</feature>
<dbReference type="InterPro" id="IPR032631">
    <property type="entry name" value="P-type_ATPase_N"/>
</dbReference>
<keyword evidence="6 14" id="KW-0067">ATP-binding</keyword>
<feature type="active site" description="4-aspartylphosphate intermediate" evidence="13">
    <location>
        <position position="566"/>
    </location>
</feature>
<feature type="binding site" evidence="14">
    <location>
        <position position="1235"/>
    </location>
    <ligand>
        <name>ATP</name>
        <dbReference type="ChEBI" id="CHEBI:30616"/>
    </ligand>
</feature>
<dbReference type="GO" id="GO:0070867">
    <property type="term" value="C:mating projection tip membrane"/>
    <property type="evidence" value="ECO:0007669"/>
    <property type="project" value="EnsemblFungi"/>
</dbReference>
<evidence type="ECO:0000256" key="4">
    <source>
        <dbReference type="ARBA" id="ARBA00022723"/>
    </source>
</evidence>